<sequence>MKNPCHLVVVLLFIACCVVPVFANAQSDRADSVIVTGRIRHLSARLYRESPTVLVSRNNILQASRELFRSAPLNVDGTFRVSMPLIYTQEEMYFTYGRISTAFLTSAGTLTIELDADSLFTVAVPFKFGGVNAQVNQQFARYKAFEATYPNKPDGKKLSDRINGMGDDAAYKSLSSAYQAPLVAFAAKEKPFPLLTRWVGSANRYNAAAFLYDKATFENDELTKTLDDSLRPANDQLLTAARASAMNRFANYVTQRITVQAGNSRTNGLTVRALAILLERYGKNLTADERLRLSDYALSNSARASDLRFFDGLVKRNPDTLQRLVNYETLIQRSVRQYDSSAVNYLAAYWLATSLPGLTLDYSRLLYSYARPQVKEPALEQSLDELYRLEVKDSIRIRSAMQTLRQAGRKATSLEISPGVFVTRDDLGNGSSLLDQVINANRGKVIYLLLTSPTDEAGRQAALDAQRLRNSYSSRDFALIYVPMSGTDKSLWPEMATRYNLSGDHLLLTDAQLFDAVDRLRPDNDMSATVINRVGKIEKRNAALPGDFDEARKVINKNL</sequence>
<evidence type="ECO:0000313" key="2">
    <source>
        <dbReference type="EMBL" id="NEU66673.1"/>
    </source>
</evidence>
<reference evidence="2 3" key="1">
    <citation type="submission" date="2020-02" db="EMBL/GenBank/DDBJ databases">
        <title>Draft genome sequence of two Spirosoma agri KCTC 52727 and Spirosoma terrae KCTC 52035.</title>
        <authorList>
            <person name="Rojas J."/>
            <person name="Ambika Manirajan B."/>
            <person name="Ratering S."/>
            <person name="Suarez C."/>
            <person name="Schnell S."/>
        </authorList>
    </citation>
    <scope>NUCLEOTIDE SEQUENCE [LARGE SCALE GENOMIC DNA]</scope>
    <source>
        <strain evidence="2 3">KCTC 52727</strain>
    </source>
</reference>
<accession>A0A6M0II27</accession>
<comment type="caution">
    <text evidence="2">The sequence shown here is derived from an EMBL/GenBank/DDBJ whole genome shotgun (WGS) entry which is preliminary data.</text>
</comment>
<evidence type="ECO:0000313" key="3">
    <source>
        <dbReference type="Proteomes" id="UP000477386"/>
    </source>
</evidence>
<dbReference type="EMBL" id="JAAGNZ010000001">
    <property type="protein sequence ID" value="NEU66673.1"/>
    <property type="molecule type" value="Genomic_DNA"/>
</dbReference>
<gene>
    <name evidence="2" type="ORF">GK091_07255</name>
</gene>
<proteinExistence type="predicted"/>
<dbReference type="AlphaFoldDB" id="A0A6M0II27"/>
<dbReference type="PROSITE" id="PS51257">
    <property type="entry name" value="PROKAR_LIPOPROTEIN"/>
    <property type="match status" value="1"/>
</dbReference>
<evidence type="ECO:0000256" key="1">
    <source>
        <dbReference type="SAM" id="SignalP"/>
    </source>
</evidence>
<keyword evidence="3" id="KW-1185">Reference proteome</keyword>
<name>A0A6M0II27_9BACT</name>
<feature type="chain" id="PRO_5026860841" description="Thioredoxin domain-containing protein" evidence="1">
    <location>
        <begin position="26"/>
        <end position="559"/>
    </location>
</feature>
<protein>
    <recommendedName>
        <fullName evidence="4">Thioredoxin domain-containing protein</fullName>
    </recommendedName>
</protein>
<dbReference type="RefSeq" id="WP_164035921.1">
    <property type="nucleotide sequence ID" value="NZ_JAAGNZ010000001.1"/>
</dbReference>
<evidence type="ECO:0008006" key="4">
    <source>
        <dbReference type="Google" id="ProtNLM"/>
    </source>
</evidence>
<keyword evidence="1" id="KW-0732">Signal</keyword>
<feature type="signal peptide" evidence="1">
    <location>
        <begin position="1"/>
        <end position="25"/>
    </location>
</feature>
<organism evidence="2 3">
    <name type="scientific">Spirosoma agri</name>
    <dbReference type="NCBI Taxonomy" id="1987381"/>
    <lineage>
        <taxon>Bacteria</taxon>
        <taxon>Pseudomonadati</taxon>
        <taxon>Bacteroidota</taxon>
        <taxon>Cytophagia</taxon>
        <taxon>Cytophagales</taxon>
        <taxon>Cytophagaceae</taxon>
        <taxon>Spirosoma</taxon>
    </lineage>
</organism>
<dbReference type="Proteomes" id="UP000477386">
    <property type="component" value="Unassembled WGS sequence"/>
</dbReference>